<protein>
    <recommendedName>
        <fullName evidence="3">RNase H type-1 domain-containing protein</fullName>
    </recommendedName>
</protein>
<comment type="caution">
    <text evidence="1">The sequence shown here is derived from an EMBL/GenBank/DDBJ whole genome shotgun (WGS) entry which is preliminary data.</text>
</comment>
<evidence type="ECO:0000313" key="1">
    <source>
        <dbReference type="EMBL" id="MED6143833.1"/>
    </source>
</evidence>
<dbReference type="EMBL" id="JASCZI010090643">
    <property type="protein sequence ID" value="MED6143833.1"/>
    <property type="molecule type" value="Genomic_DNA"/>
</dbReference>
<sequence length="183" mass="20826">MITDSLIASASAANFDEKWKILEDVVKILPNLSLHTVAIAPFLERAEQDASMLNFVHPSRGGFQLVVSGYANDVNGEVKYIVREPINSSSETEAYLNGVELSIQFLIEEANVMEGEITIILYNKEMVEWLNGKVDTNWSSRFVRNKVIKLRSDFSGIKFKFLQVKEFKKKETWTQMMRTPNSA</sequence>
<keyword evidence="2" id="KW-1185">Reference proteome</keyword>
<reference evidence="1 2" key="1">
    <citation type="journal article" date="2023" name="Plants (Basel)">
        <title>Bridging the Gap: Combining Genomics and Transcriptomics Approaches to Understand Stylosanthes scabra, an Orphan Legume from the Brazilian Caatinga.</title>
        <authorList>
            <person name="Ferreira-Neto J.R.C."/>
            <person name="da Silva M.D."/>
            <person name="Binneck E."/>
            <person name="de Melo N.F."/>
            <person name="da Silva R.H."/>
            <person name="de Melo A.L.T.M."/>
            <person name="Pandolfi V."/>
            <person name="Bustamante F.O."/>
            <person name="Brasileiro-Vidal A.C."/>
            <person name="Benko-Iseppon A.M."/>
        </authorList>
    </citation>
    <scope>NUCLEOTIDE SEQUENCE [LARGE SCALE GENOMIC DNA]</scope>
    <source>
        <tissue evidence="1">Leaves</tissue>
    </source>
</reference>
<name>A0ABU6T740_9FABA</name>
<evidence type="ECO:0008006" key="3">
    <source>
        <dbReference type="Google" id="ProtNLM"/>
    </source>
</evidence>
<proteinExistence type="predicted"/>
<organism evidence="1 2">
    <name type="scientific">Stylosanthes scabra</name>
    <dbReference type="NCBI Taxonomy" id="79078"/>
    <lineage>
        <taxon>Eukaryota</taxon>
        <taxon>Viridiplantae</taxon>
        <taxon>Streptophyta</taxon>
        <taxon>Embryophyta</taxon>
        <taxon>Tracheophyta</taxon>
        <taxon>Spermatophyta</taxon>
        <taxon>Magnoliopsida</taxon>
        <taxon>eudicotyledons</taxon>
        <taxon>Gunneridae</taxon>
        <taxon>Pentapetalae</taxon>
        <taxon>rosids</taxon>
        <taxon>fabids</taxon>
        <taxon>Fabales</taxon>
        <taxon>Fabaceae</taxon>
        <taxon>Papilionoideae</taxon>
        <taxon>50 kb inversion clade</taxon>
        <taxon>dalbergioids sensu lato</taxon>
        <taxon>Dalbergieae</taxon>
        <taxon>Pterocarpus clade</taxon>
        <taxon>Stylosanthes</taxon>
    </lineage>
</organism>
<gene>
    <name evidence="1" type="ORF">PIB30_009644</name>
</gene>
<evidence type="ECO:0000313" key="2">
    <source>
        <dbReference type="Proteomes" id="UP001341840"/>
    </source>
</evidence>
<accession>A0ABU6T740</accession>
<dbReference type="Proteomes" id="UP001341840">
    <property type="component" value="Unassembled WGS sequence"/>
</dbReference>